<reference evidence="5" key="1">
    <citation type="submission" date="2016-10" db="EMBL/GenBank/DDBJ databases">
        <title>The assassin bug Pristhesancus plagipennis produces two different types of venom.</title>
        <authorList>
            <person name="Walker A.A."/>
            <person name="Herzig V."/>
            <person name="Jin J."/>
            <person name="Fry B.G."/>
            <person name="King G.F."/>
        </authorList>
    </citation>
    <scope>NUCLEOTIDE SEQUENCE</scope>
    <source>
        <tissue evidence="5">Venom/labial glands</tissue>
    </source>
</reference>
<dbReference type="PROSITE" id="PS00639">
    <property type="entry name" value="THIOL_PROTEASE_HIS"/>
    <property type="match status" value="1"/>
</dbReference>
<dbReference type="SMART" id="SM00645">
    <property type="entry name" value="Pept_C1"/>
    <property type="match status" value="1"/>
</dbReference>
<dbReference type="AlphaFoldDB" id="A0A2K8JLQ4"/>
<evidence type="ECO:0000259" key="4">
    <source>
        <dbReference type="PROSITE" id="PS50958"/>
    </source>
</evidence>
<dbReference type="CDD" id="cd02620">
    <property type="entry name" value="Peptidase_C1A_CathepsinB"/>
    <property type="match status" value="1"/>
</dbReference>
<protein>
    <submittedName>
        <fullName evidence="5">Secreted C1 protease-like protein</fullName>
    </submittedName>
</protein>
<keyword evidence="5" id="KW-0378">Hydrolase</keyword>
<dbReference type="Gene3D" id="3.90.70.10">
    <property type="entry name" value="Cysteine proteinases"/>
    <property type="match status" value="1"/>
</dbReference>
<feature type="domain" description="SMB" evidence="4">
    <location>
        <begin position="30"/>
        <end position="84"/>
    </location>
</feature>
<dbReference type="InterPro" id="IPR025661">
    <property type="entry name" value="Pept_asp_AS"/>
</dbReference>
<dbReference type="PROSITE" id="PS00640">
    <property type="entry name" value="THIOL_PROTEASE_ASN"/>
    <property type="match status" value="1"/>
</dbReference>
<feature type="signal peptide" evidence="3">
    <location>
        <begin position="1"/>
        <end position="16"/>
    </location>
</feature>
<dbReference type="SUPFAM" id="SSF54001">
    <property type="entry name" value="Cysteine proteinases"/>
    <property type="match status" value="1"/>
</dbReference>
<dbReference type="InterPro" id="IPR038765">
    <property type="entry name" value="Papain-like_cys_pep_sf"/>
</dbReference>
<proteinExistence type="evidence at transcript level"/>
<dbReference type="InterPro" id="IPR000668">
    <property type="entry name" value="Peptidase_C1A_C"/>
</dbReference>
<keyword evidence="2" id="KW-1015">Disulfide bond</keyword>
<dbReference type="PANTHER" id="PTHR12411">
    <property type="entry name" value="CYSTEINE PROTEASE FAMILY C1-RELATED"/>
    <property type="match status" value="1"/>
</dbReference>
<name>A0A2K8JLQ4_PRIPG</name>
<keyword evidence="5" id="KW-0645">Protease</keyword>
<evidence type="ECO:0000313" key="5">
    <source>
        <dbReference type="EMBL" id="ATU82736.1"/>
    </source>
</evidence>
<dbReference type="Pfam" id="PF00112">
    <property type="entry name" value="Peptidase_C1"/>
    <property type="match status" value="1"/>
</dbReference>
<feature type="chain" id="PRO_5018767150" evidence="3">
    <location>
        <begin position="17"/>
        <end position="440"/>
    </location>
</feature>
<dbReference type="EMBL" id="KY030985">
    <property type="protein sequence ID" value="ATU82736.1"/>
    <property type="molecule type" value="mRNA"/>
</dbReference>
<dbReference type="InterPro" id="IPR013128">
    <property type="entry name" value="Peptidase_C1A"/>
</dbReference>
<dbReference type="PROSITE" id="PS50958">
    <property type="entry name" value="SMB_2"/>
    <property type="match status" value="1"/>
</dbReference>
<keyword evidence="3" id="KW-0732">Signal</keyword>
<organism evidence="5">
    <name type="scientific">Pristhesancus plagipennis</name>
    <name type="common">Common assassin bug</name>
    <dbReference type="NCBI Taxonomy" id="1955184"/>
    <lineage>
        <taxon>Eukaryota</taxon>
        <taxon>Metazoa</taxon>
        <taxon>Ecdysozoa</taxon>
        <taxon>Arthropoda</taxon>
        <taxon>Hexapoda</taxon>
        <taxon>Insecta</taxon>
        <taxon>Pterygota</taxon>
        <taxon>Neoptera</taxon>
        <taxon>Paraneoptera</taxon>
        <taxon>Hemiptera</taxon>
        <taxon>Heteroptera</taxon>
        <taxon>Panheteroptera</taxon>
        <taxon>Cimicomorpha</taxon>
        <taxon>Reduviidae</taxon>
        <taxon>Harpactorinae</taxon>
        <taxon>Harpactorini</taxon>
        <taxon>Pristhesancus</taxon>
    </lineage>
</organism>
<dbReference type="GO" id="GO:0008234">
    <property type="term" value="F:cysteine-type peptidase activity"/>
    <property type="evidence" value="ECO:0007669"/>
    <property type="project" value="InterPro"/>
</dbReference>
<dbReference type="InterPro" id="IPR025660">
    <property type="entry name" value="Pept_his_AS"/>
</dbReference>
<comment type="similarity">
    <text evidence="1">Belongs to the peptidase C1 family.</text>
</comment>
<dbReference type="GO" id="GO:0006508">
    <property type="term" value="P:proteolysis"/>
    <property type="evidence" value="ECO:0007669"/>
    <property type="project" value="UniProtKB-KW"/>
</dbReference>
<dbReference type="InterPro" id="IPR001212">
    <property type="entry name" value="Somatomedin_B_dom"/>
</dbReference>
<accession>A0A2K8JLQ4</accession>
<evidence type="ECO:0000256" key="2">
    <source>
        <dbReference type="ARBA" id="ARBA00023157"/>
    </source>
</evidence>
<evidence type="ECO:0000256" key="3">
    <source>
        <dbReference type="SAM" id="SignalP"/>
    </source>
</evidence>
<evidence type="ECO:0000256" key="1">
    <source>
        <dbReference type="ARBA" id="ARBA00008455"/>
    </source>
</evidence>
<sequence>MLKVLLILMICAETLLNNVVQSIIGPYDIPDGFCRDRADPKCCESRDDYCDRDDRGTKCYCDNFCHQSGDCCVDMNSTCYGKEDIAIKKCNYNGKFYNAGDSFSHYCNTCDCMERDRFMELKCTMFTCIIDDKMSEEINQMQNEWVAGRPEQFFSYKLSDGMSRMLGTFRSRKKVADMLPKYIEVRPRSLPAFFDARDKWRGKITPPPFQKCGASWVFSTVSVASDRWNIMSNGTFNGRLSFQHLLSCNKRNRMGCQGGHLTKGWNWIHDFGLVKEECYKWTGDSSRCHLPKQKGATTVRCLDDGRRTLTKLYYTAPVNRISGNQYQIMKEIMDNGPVQATMDIFRDFFLYESGVYSCPSHYKRSQIISVLPPISQYPGYHSVRIIGWGEELISGKLVKYWIVANSWGESWGEGGFFKIRRGINSCNIEEFILAPWIHEY</sequence>